<dbReference type="RefSeq" id="XP_040705863.1">
    <property type="nucleotide sequence ID" value="XM_040844428.1"/>
</dbReference>
<dbReference type="InterPro" id="IPR005330">
    <property type="entry name" value="MHYT_dom"/>
</dbReference>
<accession>A0A1L9TRJ4</accession>
<keyword evidence="1" id="KW-0472">Membrane</keyword>
<keyword evidence="4" id="KW-1185">Reference proteome</keyword>
<dbReference type="GeneID" id="63760501"/>
<feature type="transmembrane region" description="Helical" evidence="1">
    <location>
        <begin position="93"/>
        <end position="113"/>
    </location>
</feature>
<feature type="transmembrane region" description="Helical" evidence="1">
    <location>
        <begin position="159"/>
        <end position="180"/>
    </location>
</feature>
<evidence type="ECO:0000256" key="1">
    <source>
        <dbReference type="SAM" id="Phobius"/>
    </source>
</evidence>
<feature type="transmembrane region" description="Helical" evidence="1">
    <location>
        <begin position="609"/>
        <end position="631"/>
    </location>
</feature>
<feature type="domain" description="MHYT" evidence="2">
    <location>
        <begin position="17"/>
        <end position="216"/>
    </location>
</feature>
<dbReference type="PANTHER" id="PTHR35152:SF1">
    <property type="entry name" value="DOMAIN SIGNALLING PROTEIN, PUTATIVE (AFU_ORTHOLOGUE AFUA_5G11310)-RELATED"/>
    <property type="match status" value="1"/>
</dbReference>
<reference evidence="4" key="1">
    <citation type="journal article" date="2017" name="Genome Biol.">
        <title>Comparative genomics reveals high biological diversity and specific adaptations in the industrially and medically important fungal genus Aspergillus.</title>
        <authorList>
            <person name="de Vries R.P."/>
            <person name="Riley R."/>
            <person name="Wiebenga A."/>
            <person name="Aguilar-Osorio G."/>
            <person name="Amillis S."/>
            <person name="Uchima C.A."/>
            <person name="Anderluh G."/>
            <person name="Asadollahi M."/>
            <person name="Askin M."/>
            <person name="Barry K."/>
            <person name="Battaglia E."/>
            <person name="Bayram O."/>
            <person name="Benocci T."/>
            <person name="Braus-Stromeyer S.A."/>
            <person name="Caldana C."/>
            <person name="Canovas D."/>
            <person name="Cerqueira G.C."/>
            <person name="Chen F."/>
            <person name="Chen W."/>
            <person name="Choi C."/>
            <person name="Clum A."/>
            <person name="Dos Santos R.A."/>
            <person name="Damasio A.R."/>
            <person name="Diallinas G."/>
            <person name="Emri T."/>
            <person name="Fekete E."/>
            <person name="Flipphi M."/>
            <person name="Freyberg S."/>
            <person name="Gallo A."/>
            <person name="Gournas C."/>
            <person name="Habgood R."/>
            <person name="Hainaut M."/>
            <person name="Harispe M.L."/>
            <person name="Henrissat B."/>
            <person name="Hilden K.S."/>
            <person name="Hope R."/>
            <person name="Hossain A."/>
            <person name="Karabika E."/>
            <person name="Karaffa L."/>
            <person name="Karanyi Z."/>
            <person name="Krasevec N."/>
            <person name="Kuo A."/>
            <person name="Kusch H."/>
            <person name="LaButti K."/>
            <person name="Lagendijk E.L."/>
            <person name="Lapidus A."/>
            <person name="Levasseur A."/>
            <person name="Lindquist E."/>
            <person name="Lipzen A."/>
            <person name="Logrieco A.F."/>
            <person name="MacCabe A."/>
            <person name="Maekelae M.R."/>
            <person name="Malavazi I."/>
            <person name="Melin P."/>
            <person name="Meyer V."/>
            <person name="Mielnichuk N."/>
            <person name="Miskei M."/>
            <person name="Molnar A.P."/>
            <person name="Mule G."/>
            <person name="Ngan C.Y."/>
            <person name="Orejas M."/>
            <person name="Orosz E."/>
            <person name="Ouedraogo J.P."/>
            <person name="Overkamp K.M."/>
            <person name="Park H.-S."/>
            <person name="Perrone G."/>
            <person name="Piumi F."/>
            <person name="Punt P.J."/>
            <person name="Ram A.F."/>
            <person name="Ramon A."/>
            <person name="Rauscher S."/>
            <person name="Record E."/>
            <person name="Riano-Pachon D.M."/>
            <person name="Robert V."/>
            <person name="Roehrig J."/>
            <person name="Ruller R."/>
            <person name="Salamov A."/>
            <person name="Salih N.S."/>
            <person name="Samson R.A."/>
            <person name="Sandor E."/>
            <person name="Sanguinetti M."/>
            <person name="Schuetze T."/>
            <person name="Sepcic K."/>
            <person name="Shelest E."/>
            <person name="Sherlock G."/>
            <person name="Sophianopoulou V."/>
            <person name="Squina F.M."/>
            <person name="Sun H."/>
            <person name="Susca A."/>
            <person name="Todd R.B."/>
            <person name="Tsang A."/>
            <person name="Unkles S.E."/>
            <person name="van de Wiele N."/>
            <person name="van Rossen-Uffink D."/>
            <person name="Oliveira J.V."/>
            <person name="Vesth T.C."/>
            <person name="Visser J."/>
            <person name="Yu J.-H."/>
            <person name="Zhou M."/>
            <person name="Andersen M.R."/>
            <person name="Archer D.B."/>
            <person name="Baker S.E."/>
            <person name="Benoit I."/>
            <person name="Brakhage A.A."/>
            <person name="Braus G.H."/>
            <person name="Fischer R."/>
            <person name="Frisvad J.C."/>
            <person name="Goldman G.H."/>
            <person name="Houbraken J."/>
            <person name="Oakley B."/>
            <person name="Pocsi I."/>
            <person name="Scazzocchio C."/>
            <person name="Seiboth B."/>
            <person name="vanKuyk P.A."/>
            <person name="Wortman J."/>
            <person name="Dyer P.S."/>
            <person name="Grigoriev I.V."/>
        </authorList>
    </citation>
    <scope>NUCLEOTIDE SEQUENCE [LARGE SCALE GENOMIC DNA]</scope>
    <source>
        <strain evidence="4">CBS 593.65</strain>
    </source>
</reference>
<keyword evidence="1" id="KW-0812">Transmembrane</keyword>
<dbReference type="PANTHER" id="PTHR35152">
    <property type="entry name" value="DOMAIN SIGNALLING PROTEIN, PUTATIVE (AFU_ORTHOLOGUE AFUA_5G11310)-RELATED"/>
    <property type="match status" value="1"/>
</dbReference>
<dbReference type="OrthoDB" id="264015at2759"/>
<keyword evidence="1" id="KW-1133">Transmembrane helix</keyword>
<feature type="transmembrane region" description="Helical" evidence="1">
    <location>
        <begin position="233"/>
        <end position="255"/>
    </location>
</feature>
<feature type="transmembrane region" description="Helical" evidence="1">
    <location>
        <begin position="52"/>
        <end position="73"/>
    </location>
</feature>
<dbReference type="AlphaFoldDB" id="A0A1L9TRJ4"/>
<dbReference type="EMBL" id="KV878583">
    <property type="protein sequence ID" value="OJJ62057.1"/>
    <property type="molecule type" value="Genomic_DNA"/>
</dbReference>
<dbReference type="VEuPathDB" id="FungiDB:ASPSYDRAFT_27712"/>
<dbReference type="PROSITE" id="PS50924">
    <property type="entry name" value="MHYT"/>
    <property type="match status" value="1"/>
</dbReference>
<feature type="transmembrane region" description="Helical" evidence="1">
    <location>
        <begin position="192"/>
        <end position="213"/>
    </location>
</feature>
<feature type="transmembrane region" description="Helical" evidence="1">
    <location>
        <begin position="15"/>
        <end position="40"/>
    </location>
</feature>
<organism evidence="3 4">
    <name type="scientific">Aspergillus sydowii CBS 593.65</name>
    <dbReference type="NCBI Taxonomy" id="1036612"/>
    <lineage>
        <taxon>Eukaryota</taxon>
        <taxon>Fungi</taxon>
        <taxon>Dikarya</taxon>
        <taxon>Ascomycota</taxon>
        <taxon>Pezizomycotina</taxon>
        <taxon>Eurotiomycetes</taxon>
        <taxon>Eurotiomycetidae</taxon>
        <taxon>Eurotiales</taxon>
        <taxon>Aspergillaceae</taxon>
        <taxon>Aspergillus</taxon>
        <taxon>Aspergillus subgen. Nidulantes</taxon>
    </lineage>
</organism>
<gene>
    <name evidence="3" type="ORF">ASPSYDRAFT_27712</name>
</gene>
<dbReference type="Proteomes" id="UP000184356">
    <property type="component" value="Unassembled WGS sequence"/>
</dbReference>
<feature type="transmembrane region" description="Helical" evidence="1">
    <location>
        <begin position="125"/>
        <end position="147"/>
    </location>
</feature>
<sequence>MLDMDDFPNRGRPEVSYLAGFIVLSYVVSVMGCITTLELLHRRTSAAGFYNWYLLLSSAISMGGIGIWCMHFIGNRAIVLGNGDDSIQVLYSISFTGVSFVLPVVVLLAAFYAAGTSEKAGYSRILIGGVLTGGSVCGMHYVGQLGISNYKCGYRAGNVAGSAVIAVFASTAALSIFFRWRASWTNRWWRRVVCSCLLAVAVSGMHWIAAVGTTYREHDPSASTGGQLSRTQTVIICSVLAFVACAVLSACAITANGDHRKLRTQAQQLVLASAFFDPEGRIMVTPHALLPTRKIVDRYIGKTFSDDDLTRTHPAFLWAFRASRNWSLIKEVVPYMRDRIDTEQQAHRRYIAKGMDPEQEAEFNAGFDDLFKRYFCVAAYDLADQVRQPLDDLGMLYDDVLTTSIPSSRISRAMGYSGLRAGKGQLMFTVRQLRKQEASRLAASGFRFATIDTITTLLSSRMNVTSEALGIHLKDMRDFATSNRNFQPGVHLISFITRPTVHDRFEVLTATGTSNPLPSMTLHTKRLKIPHLELIAHMEGWPIQTCLDWLTSENARSHKDANEFREDLIRAMTYLARSLPADINSASRFSPRPLIAPCRSTRLSDDKTCMLLAFCTIGSLSTCVANINYTFMPLRLFRIQQQVNSGATNVDGLAKELNEGVLFSNIRTSSLTGSEIESSVFSKLNLWSPRKRIPECKRTTSQETLTDATPLGDIVVRKEVKVDVAKLSDPAIEAALGRQSSTTVVEAGSSAAHTYVDDLYNLCYSPRMRLRPEPSF</sequence>
<dbReference type="STRING" id="1036612.A0A1L9TRJ4"/>
<name>A0A1L9TRJ4_9EURO</name>
<protein>
    <recommendedName>
        <fullName evidence="2">MHYT domain-containing protein</fullName>
    </recommendedName>
</protein>
<evidence type="ECO:0000259" key="2">
    <source>
        <dbReference type="PROSITE" id="PS50924"/>
    </source>
</evidence>
<proteinExistence type="predicted"/>
<evidence type="ECO:0000313" key="3">
    <source>
        <dbReference type="EMBL" id="OJJ62057.1"/>
    </source>
</evidence>
<evidence type="ECO:0000313" key="4">
    <source>
        <dbReference type="Proteomes" id="UP000184356"/>
    </source>
</evidence>
<dbReference type="Pfam" id="PF03707">
    <property type="entry name" value="MHYT"/>
    <property type="match status" value="2"/>
</dbReference>